<name>A0A1F5PXV9_9BACT</name>
<keyword evidence="7" id="KW-0547">Nucleotide-binding</keyword>
<evidence type="ECO:0000256" key="11">
    <source>
        <dbReference type="ARBA" id="ARBA00039158"/>
    </source>
</evidence>
<dbReference type="PROSITE" id="PS50862">
    <property type="entry name" value="AA_TRNA_LIGASE_II"/>
    <property type="match status" value="1"/>
</dbReference>
<dbReference type="PIRSF" id="PIRSF001529">
    <property type="entry name" value="Ser-tRNA-synth_IIa"/>
    <property type="match status" value="1"/>
</dbReference>
<evidence type="ECO:0000256" key="5">
    <source>
        <dbReference type="ARBA" id="ARBA00022490"/>
    </source>
</evidence>
<evidence type="ECO:0000256" key="14">
    <source>
        <dbReference type="NCBIfam" id="TIGR00414"/>
    </source>
</evidence>
<keyword evidence="10" id="KW-0030">Aminoacyl-tRNA synthetase</keyword>
<evidence type="ECO:0000259" key="17">
    <source>
        <dbReference type="PROSITE" id="PS50862"/>
    </source>
</evidence>
<comment type="similarity">
    <text evidence="3">Belongs to the class-II aminoacyl-tRNA synthetase family. Type-1 seryl-tRNA synthetase subfamily.</text>
</comment>
<dbReference type="InterPro" id="IPR002317">
    <property type="entry name" value="Ser-tRNA-ligase_type_1"/>
</dbReference>
<keyword evidence="9" id="KW-0648">Protein biosynthesis</keyword>
<feature type="domain" description="Aminoacyl-transfer RNA synthetases class-II family profile" evidence="17">
    <location>
        <begin position="168"/>
        <end position="421"/>
    </location>
</feature>
<dbReference type="InterPro" id="IPR006195">
    <property type="entry name" value="aa-tRNA-synth_II"/>
</dbReference>
<dbReference type="GO" id="GO:0004828">
    <property type="term" value="F:serine-tRNA ligase activity"/>
    <property type="evidence" value="ECO:0007669"/>
    <property type="project" value="UniProtKB-UniRule"/>
</dbReference>
<dbReference type="SUPFAM" id="SSF55681">
    <property type="entry name" value="Class II aaRS and biotin synthetases"/>
    <property type="match status" value="1"/>
</dbReference>
<comment type="subcellular location">
    <subcellularLocation>
        <location evidence="1">Cytoplasm</location>
    </subcellularLocation>
</comment>
<evidence type="ECO:0000256" key="4">
    <source>
        <dbReference type="ARBA" id="ARBA00012840"/>
    </source>
</evidence>
<keyword evidence="6 18" id="KW-0436">Ligase</keyword>
<keyword evidence="8 16" id="KW-0067">ATP-binding</keyword>
<evidence type="ECO:0000256" key="9">
    <source>
        <dbReference type="ARBA" id="ARBA00022917"/>
    </source>
</evidence>
<dbReference type="EC" id="6.1.1.11" evidence="4 14"/>
<evidence type="ECO:0000313" key="18">
    <source>
        <dbReference type="EMBL" id="OGE94430.1"/>
    </source>
</evidence>
<dbReference type="Proteomes" id="UP000177281">
    <property type="component" value="Unassembled WGS sequence"/>
</dbReference>
<evidence type="ECO:0000256" key="6">
    <source>
        <dbReference type="ARBA" id="ARBA00022598"/>
    </source>
</evidence>
<dbReference type="GO" id="GO:0006434">
    <property type="term" value="P:seryl-tRNA aminoacylation"/>
    <property type="evidence" value="ECO:0007669"/>
    <property type="project" value="UniProtKB-UniRule"/>
</dbReference>
<dbReference type="AlphaFoldDB" id="A0A1F5PXV9"/>
<dbReference type="Gene3D" id="1.10.287.40">
    <property type="entry name" value="Serine-tRNA synthetase, tRNA binding domain"/>
    <property type="match status" value="1"/>
</dbReference>
<feature type="binding site" evidence="16">
    <location>
        <begin position="290"/>
        <end position="293"/>
    </location>
    <ligand>
        <name>ATP</name>
        <dbReference type="ChEBI" id="CHEBI:30616"/>
    </ligand>
</feature>
<organism evidence="18 19">
    <name type="scientific">Candidatus Doudnabacteria bacterium RIFCSPLOWO2_01_FULL_44_21</name>
    <dbReference type="NCBI Taxonomy" id="1817841"/>
    <lineage>
        <taxon>Bacteria</taxon>
        <taxon>Candidatus Doudnaibacteriota</taxon>
    </lineage>
</organism>
<comment type="catalytic activity">
    <reaction evidence="12">
        <text>tRNA(Sec) + L-serine + ATP = L-seryl-tRNA(Sec) + AMP + diphosphate + H(+)</text>
        <dbReference type="Rhea" id="RHEA:42580"/>
        <dbReference type="Rhea" id="RHEA-COMP:9742"/>
        <dbReference type="Rhea" id="RHEA-COMP:10128"/>
        <dbReference type="ChEBI" id="CHEBI:15378"/>
        <dbReference type="ChEBI" id="CHEBI:30616"/>
        <dbReference type="ChEBI" id="CHEBI:33019"/>
        <dbReference type="ChEBI" id="CHEBI:33384"/>
        <dbReference type="ChEBI" id="CHEBI:78442"/>
        <dbReference type="ChEBI" id="CHEBI:78533"/>
        <dbReference type="ChEBI" id="CHEBI:456215"/>
        <dbReference type="EC" id="6.1.1.11"/>
    </reaction>
</comment>
<dbReference type="EMBL" id="MFFB01000018">
    <property type="protein sequence ID" value="OGE94430.1"/>
    <property type="molecule type" value="Genomic_DNA"/>
</dbReference>
<dbReference type="Gene3D" id="3.30.930.10">
    <property type="entry name" value="Bira Bifunctional Protein, Domain 2"/>
    <property type="match status" value="1"/>
</dbReference>
<dbReference type="SUPFAM" id="SSF46589">
    <property type="entry name" value="tRNA-binding arm"/>
    <property type="match status" value="1"/>
</dbReference>
<evidence type="ECO:0000313" key="19">
    <source>
        <dbReference type="Proteomes" id="UP000177281"/>
    </source>
</evidence>
<dbReference type="Pfam" id="PF00587">
    <property type="entry name" value="tRNA-synt_2b"/>
    <property type="match status" value="1"/>
</dbReference>
<comment type="catalytic activity">
    <reaction evidence="13">
        <text>tRNA(Ser) + L-serine + ATP = L-seryl-tRNA(Ser) + AMP + diphosphate + H(+)</text>
        <dbReference type="Rhea" id="RHEA:12292"/>
        <dbReference type="Rhea" id="RHEA-COMP:9669"/>
        <dbReference type="Rhea" id="RHEA-COMP:9703"/>
        <dbReference type="ChEBI" id="CHEBI:15378"/>
        <dbReference type="ChEBI" id="CHEBI:30616"/>
        <dbReference type="ChEBI" id="CHEBI:33019"/>
        <dbReference type="ChEBI" id="CHEBI:33384"/>
        <dbReference type="ChEBI" id="CHEBI:78442"/>
        <dbReference type="ChEBI" id="CHEBI:78533"/>
        <dbReference type="ChEBI" id="CHEBI:456215"/>
        <dbReference type="EC" id="6.1.1.11"/>
    </reaction>
</comment>
<dbReference type="PANTHER" id="PTHR43697">
    <property type="entry name" value="SERYL-TRNA SYNTHETASE"/>
    <property type="match status" value="1"/>
</dbReference>
<keyword evidence="5" id="KW-0963">Cytoplasm</keyword>
<dbReference type="GO" id="GO:0005524">
    <property type="term" value="F:ATP binding"/>
    <property type="evidence" value="ECO:0007669"/>
    <property type="project" value="UniProtKB-KW"/>
</dbReference>
<dbReference type="InterPro" id="IPR045864">
    <property type="entry name" value="aa-tRNA-synth_II/BPL/LPL"/>
</dbReference>
<feature type="binding site" evidence="16">
    <location>
        <begin position="274"/>
        <end position="276"/>
    </location>
    <ligand>
        <name>ATP</name>
        <dbReference type="ChEBI" id="CHEBI:30616"/>
    </ligand>
</feature>
<accession>A0A1F5PXV9</accession>
<proteinExistence type="inferred from homology"/>
<dbReference type="Pfam" id="PF02403">
    <property type="entry name" value="Seryl_tRNA_N"/>
    <property type="match status" value="1"/>
</dbReference>
<dbReference type="InterPro" id="IPR042103">
    <property type="entry name" value="SerRS_1_N_sf"/>
</dbReference>
<evidence type="ECO:0000256" key="1">
    <source>
        <dbReference type="ARBA" id="ARBA00004496"/>
    </source>
</evidence>
<evidence type="ECO:0000256" key="12">
    <source>
        <dbReference type="ARBA" id="ARBA00047929"/>
    </source>
</evidence>
<gene>
    <name evidence="18" type="ORF">A3B10_01360</name>
</gene>
<dbReference type="PRINTS" id="PR00981">
    <property type="entry name" value="TRNASYNTHSER"/>
</dbReference>
<protein>
    <recommendedName>
        <fullName evidence="11 14">Serine--tRNA ligase</fullName>
        <ecNumber evidence="4 14">6.1.1.11</ecNumber>
    </recommendedName>
</protein>
<dbReference type="InterPro" id="IPR015866">
    <property type="entry name" value="Ser-tRNA-synth_1_N"/>
</dbReference>
<evidence type="ECO:0000256" key="16">
    <source>
        <dbReference type="PIRSR" id="PIRSR001529-2"/>
    </source>
</evidence>
<comment type="caution">
    <text evidence="18">The sequence shown here is derived from an EMBL/GenBank/DDBJ whole genome shotgun (WGS) entry which is preliminary data.</text>
</comment>
<feature type="site" description="Important for serine binding" evidence="15">
    <location>
        <position position="396"/>
    </location>
</feature>
<dbReference type="STRING" id="1817841.A3B10_01360"/>
<dbReference type="NCBIfam" id="TIGR00414">
    <property type="entry name" value="serS"/>
    <property type="match status" value="1"/>
</dbReference>
<evidence type="ECO:0000256" key="13">
    <source>
        <dbReference type="ARBA" id="ARBA00048823"/>
    </source>
</evidence>
<dbReference type="GO" id="GO:0005737">
    <property type="term" value="C:cytoplasm"/>
    <property type="evidence" value="ECO:0007669"/>
    <property type="project" value="UniProtKB-SubCell"/>
</dbReference>
<evidence type="ECO:0000256" key="15">
    <source>
        <dbReference type="PIRSR" id="PIRSR001529-1"/>
    </source>
</evidence>
<evidence type="ECO:0000256" key="7">
    <source>
        <dbReference type="ARBA" id="ARBA00022741"/>
    </source>
</evidence>
<evidence type="ECO:0000256" key="2">
    <source>
        <dbReference type="ARBA" id="ARBA00005045"/>
    </source>
</evidence>
<feature type="binding site" evidence="16">
    <location>
        <begin position="361"/>
        <end position="364"/>
    </location>
    <ligand>
        <name>ATP</name>
        <dbReference type="ChEBI" id="CHEBI:30616"/>
    </ligand>
</feature>
<evidence type="ECO:0000256" key="8">
    <source>
        <dbReference type="ARBA" id="ARBA00022840"/>
    </source>
</evidence>
<comment type="pathway">
    <text evidence="2">Aminoacyl-tRNA biosynthesis; selenocysteinyl-tRNA(Sec) biosynthesis; L-seryl-tRNA(Sec) from L-serine and tRNA(Sec): step 1/1.</text>
</comment>
<sequence>MLDIKFIRDNVEKVRTALKNKNGNAENLDKLLSLDDSRRKLIIQTEAYRSRRNEITEQLKTERDESLIAESRKLKEDFSRLELELGEIEEQWRLALDEIPNVPADDVPIGSDETENKVIKQVGKPTKFKFEVKDHMALGVALDVIDSERAAKVSGARFGYKKGPLVLLESALMQLVYKALTSKEIIGQIAREVDPKLSDNIFIPVLPPVMIKPDIYTRTGRLSPGDADEKYKMAKDELYLIGSAEHTLVAMHMDEVLDGKQLPLRYIGFSTCFRREAGSYGKDTKGMLRVHQFDKLEMESFATPETSLAEHKFLVAVQEYLVGQLELPYQVVINCTGDMGKPNARQVDIETWLPGQNKYRETHSADYMTDYQARGLGIKYRKVDGTTEFVHTNDATAIAMSRIPIAILENNQQADGSIVVPKVLREFMGMDVIKK</sequence>
<dbReference type="PANTHER" id="PTHR43697:SF1">
    <property type="entry name" value="SERINE--TRNA LIGASE"/>
    <property type="match status" value="1"/>
</dbReference>
<reference evidence="18 19" key="1">
    <citation type="journal article" date="2016" name="Nat. Commun.">
        <title>Thousands of microbial genomes shed light on interconnected biogeochemical processes in an aquifer system.</title>
        <authorList>
            <person name="Anantharaman K."/>
            <person name="Brown C.T."/>
            <person name="Hug L.A."/>
            <person name="Sharon I."/>
            <person name="Castelle C.J."/>
            <person name="Probst A.J."/>
            <person name="Thomas B.C."/>
            <person name="Singh A."/>
            <person name="Wilkins M.J."/>
            <person name="Karaoz U."/>
            <person name="Brodie E.L."/>
            <person name="Williams K.H."/>
            <person name="Hubbard S.S."/>
            <person name="Banfield J.F."/>
        </authorList>
    </citation>
    <scope>NUCLEOTIDE SEQUENCE [LARGE SCALE GENOMIC DNA]</scope>
</reference>
<feature type="binding site" evidence="15">
    <location>
        <position position="297"/>
    </location>
    <ligand>
        <name>L-serine</name>
        <dbReference type="ChEBI" id="CHEBI:33384"/>
    </ligand>
</feature>
<feature type="binding site" evidence="15">
    <location>
        <position position="274"/>
    </location>
    <ligand>
        <name>L-serine</name>
        <dbReference type="ChEBI" id="CHEBI:33384"/>
    </ligand>
</feature>
<evidence type="ECO:0000256" key="3">
    <source>
        <dbReference type="ARBA" id="ARBA00010728"/>
    </source>
</evidence>
<dbReference type="InterPro" id="IPR010978">
    <property type="entry name" value="tRNA-bd_arm"/>
</dbReference>
<evidence type="ECO:0000256" key="10">
    <source>
        <dbReference type="ARBA" id="ARBA00023146"/>
    </source>
</evidence>
<dbReference type="InterPro" id="IPR002314">
    <property type="entry name" value="aa-tRNA-synt_IIb"/>
</dbReference>